<comment type="caution">
    <text evidence="2">The sequence shown here is derived from an EMBL/GenBank/DDBJ whole genome shotgun (WGS) entry which is preliminary data.</text>
</comment>
<dbReference type="AlphaFoldDB" id="A0A2P5F579"/>
<feature type="region of interest" description="Disordered" evidence="1">
    <location>
        <begin position="1"/>
        <end position="30"/>
    </location>
</feature>
<accession>A0A2P5F579</accession>
<dbReference type="InParanoid" id="A0A2P5F579"/>
<organism evidence="2 3">
    <name type="scientific">Trema orientale</name>
    <name type="common">Charcoal tree</name>
    <name type="synonym">Celtis orientalis</name>
    <dbReference type="NCBI Taxonomy" id="63057"/>
    <lineage>
        <taxon>Eukaryota</taxon>
        <taxon>Viridiplantae</taxon>
        <taxon>Streptophyta</taxon>
        <taxon>Embryophyta</taxon>
        <taxon>Tracheophyta</taxon>
        <taxon>Spermatophyta</taxon>
        <taxon>Magnoliopsida</taxon>
        <taxon>eudicotyledons</taxon>
        <taxon>Gunneridae</taxon>
        <taxon>Pentapetalae</taxon>
        <taxon>rosids</taxon>
        <taxon>fabids</taxon>
        <taxon>Rosales</taxon>
        <taxon>Cannabaceae</taxon>
        <taxon>Trema</taxon>
    </lineage>
</organism>
<proteinExistence type="predicted"/>
<evidence type="ECO:0000313" key="3">
    <source>
        <dbReference type="Proteomes" id="UP000237000"/>
    </source>
</evidence>
<keyword evidence="3" id="KW-1185">Reference proteome</keyword>
<name>A0A2P5F579_TREOI</name>
<dbReference type="Proteomes" id="UP000237000">
    <property type="component" value="Unassembled WGS sequence"/>
</dbReference>
<evidence type="ECO:0000256" key="1">
    <source>
        <dbReference type="SAM" id="MobiDB-lite"/>
    </source>
</evidence>
<gene>
    <name evidence="2" type="ORF">TorRG33x02_112130</name>
</gene>
<sequence>MRRDKKSERSESGRGDRRLGGKERYRGNEEKLGDKLVVLGQAQALQRGEEETWKSSHSHPLISRHVICA</sequence>
<dbReference type="EMBL" id="JXTC01000061">
    <property type="protein sequence ID" value="PON92934.1"/>
    <property type="molecule type" value="Genomic_DNA"/>
</dbReference>
<evidence type="ECO:0000313" key="2">
    <source>
        <dbReference type="EMBL" id="PON92934.1"/>
    </source>
</evidence>
<reference evidence="3" key="1">
    <citation type="submission" date="2016-06" db="EMBL/GenBank/DDBJ databases">
        <title>Parallel loss of symbiosis genes in relatives of nitrogen-fixing non-legume Parasponia.</title>
        <authorList>
            <person name="Van Velzen R."/>
            <person name="Holmer R."/>
            <person name="Bu F."/>
            <person name="Rutten L."/>
            <person name="Van Zeijl A."/>
            <person name="Liu W."/>
            <person name="Santuari L."/>
            <person name="Cao Q."/>
            <person name="Sharma T."/>
            <person name="Shen D."/>
            <person name="Roswanjaya Y."/>
            <person name="Wardhani T."/>
            <person name="Kalhor M.S."/>
            <person name="Jansen J."/>
            <person name="Van den Hoogen J."/>
            <person name="Gungor B."/>
            <person name="Hartog M."/>
            <person name="Hontelez J."/>
            <person name="Verver J."/>
            <person name="Yang W.-C."/>
            <person name="Schijlen E."/>
            <person name="Repin R."/>
            <person name="Schilthuizen M."/>
            <person name="Schranz E."/>
            <person name="Heidstra R."/>
            <person name="Miyata K."/>
            <person name="Fedorova E."/>
            <person name="Kohlen W."/>
            <person name="Bisseling T."/>
            <person name="Smit S."/>
            <person name="Geurts R."/>
        </authorList>
    </citation>
    <scope>NUCLEOTIDE SEQUENCE [LARGE SCALE GENOMIC DNA]</scope>
    <source>
        <strain evidence="3">cv. RG33-2</strain>
    </source>
</reference>
<protein>
    <submittedName>
        <fullName evidence="2">Uncharacterized protein</fullName>
    </submittedName>
</protein>